<dbReference type="GO" id="GO:0016887">
    <property type="term" value="F:ATP hydrolysis activity"/>
    <property type="evidence" value="ECO:0007669"/>
    <property type="project" value="InterPro"/>
</dbReference>
<accession>A0A6J6GUL5</accession>
<dbReference type="SUPFAM" id="SSF52540">
    <property type="entry name" value="P-loop containing nucleoside triphosphate hydrolases"/>
    <property type="match status" value="1"/>
</dbReference>
<dbReference type="Pfam" id="PF00005">
    <property type="entry name" value="ABC_tran"/>
    <property type="match status" value="1"/>
</dbReference>
<keyword evidence="2" id="KW-0813">Transport</keyword>
<proteinExistence type="inferred from homology"/>
<dbReference type="InterPro" id="IPR027417">
    <property type="entry name" value="P-loop_NTPase"/>
</dbReference>
<evidence type="ECO:0000256" key="4">
    <source>
        <dbReference type="ARBA" id="ARBA00022840"/>
    </source>
</evidence>
<dbReference type="PANTHER" id="PTHR43820">
    <property type="entry name" value="HIGH-AFFINITY BRANCHED-CHAIN AMINO ACID TRANSPORT ATP-BINDING PROTEIN LIVF"/>
    <property type="match status" value="1"/>
</dbReference>
<dbReference type="InterPro" id="IPR017871">
    <property type="entry name" value="ABC_transporter-like_CS"/>
</dbReference>
<dbReference type="InterPro" id="IPR052156">
    <property type="entry name" value="BCAA_Transport_ATP-bd_LivF"/>
</dbReference>
<dbReference type="AlphaFoldDB" id="A0A6J6GUL5"/>
<comment type="similarity">
    <text evidence="1">Belongs to the ABC transporter superfamily.</text>
</comment>
<sequence>MAKRSARIMLKVENLITEYGAVRALDGVSFTAAEGKITTVIGANGAGKSTLLRTISGLQSAKSGAISWADKSIVGKAPESIVRSGIAHVPEGHAVISQLTVAENIEMGALFRRRKFRSDVKSAIAEAYELFPRLAERKNQLAGSLSGGERQMLAISRALVSRPKLLLLDEPSLGLAPLVVEQIIQTVNDLCRKNGLTVLLVEQNANTALAVADYGVLLSLGKVVANLPAAELRADASLRAAYLGY</sequence>
<dbReference type="EMBL" id="CAEZUS010000023">
    <property type="protein sequence ID" value="CAB4603623.1"/>
    <property type="molecule type" value="Genomic_DNA"/>
</dbReference>
<dbReference type="GO" id="GO:0015807">
    <property type="term" value="P:L-amino acid transport"/>
    <property type="evidence" value="ECO:0007669"/>
    <property type="project" value="TreeGrafter"/>
</dbReference>
<dbReference type="PROSITE" id="PS00211">
    <property type="entry name" value="ABC_TRANSPORTER_1"/>
    <property type="match status" value="1"/>
</dbReference>
<protein>
    <submittedName>
        <fullName evidence="7">Unannotated protein</fullName>
    </submittedName>
</protein>
<dbReference type="GO" id="GO:0015658">
    <property type="term" value="F:branched-chain amino acid transmembrane transporter activity"/>
    <property type="evidence" value="ECO:0007669"/>
    <property type="project" value="TreeGrafter"/>
</dbReference>
<evidence type="ECO:0000256" key="1">
    <source>
        <dbReference type="ARBA" id="ARBA00005417"/>
    </source>
</evidence>
<dbReference type="InterPro" id="IPR003593">
    <property type="entry name" value="AAA+_ATPase"/>
</dbReference>
<dbReference type="InterPro" id="IPR003439">
    <property type="entry name" value="ABC_transporter-like_ATP-bd"/>
</dbReference>
<organism evidence="7">
    <name type="scientific">freshwater metagenome</name>
    <dbReference type="NCBI Taxonomy" id="449393"/>
    <lineage>
        <taxon>unclassified sequences</taxon>
        <taxon>metagenomes</taxon>
        <taxon>ecological metagenomes</taxon>
    </lineage>
</organism>
<keyword evidence="4" id="KW-0067">ATP-binding</keyword>
<dbReference type="GO" id="GO:0005524">
    <property type="term" value="F:ATP binding"/>
    <property type="evidence" value="ECO:0007669"/>
    <property type="project" value="UniProtKB-KW"/>
</dbReference>
<keyword evidence="5" id="KW-0029">Amino-acid transport</keyword>
<evidence type="ECO:0000256" key="5">
    <source>
        <dbReference type="ARBA" id="ARBA00022970"/>
    </source>
</evidence>
<reference evidence="7" key="1">
    <citation type="submission" date="2020-05" db="EMBL/GenBank/DDBJ databases">
        <authorList>
            <person name="Chiriac C."/>
            <person name="Salcher M."/>
            <person name="Ghai R."/>
            <person name="Kavagutti S V."/>
        </authorList>
    </citation>
    <scope>NUCLEOTIDE SEQUENCE</scope>
</reference>
<name>A0A6J6GUL5_9ZZZZ</name>
<evidence type="ECO:0000313" key="7">
    <source>
        <dbReference type="EMBL" id="CAB4603623.1"/>
    </source>
</evidence>
<dbReference type="SMART" id="SM00382">
    <property type="entry name" value="AAA"/>
    <property type="match status" value="1"/>
</dbReference>
<dbReference type="Gene3D" id="3.40.50.300">
    <property type="entry name" value="P-loop containing nucleotide triphosphate hydrolases"/>
    <property type="match status" value="1"/>
</dbReference>
<feature type="domain" description="ABC transporter" evidence="6">
    <location>
        <begin position="10"/>
        <end position="245"/>
    </location>
</feature>
<dbReference type="PANTHER" id="PTHR43820:SF4">
    <property type="entry name" value="HIGH-AFFINITY BRANCHED-CHAIN AMINO ACID TRANSPORT ATP-BINDING PROTEIN LIVF"/>
    <property type="match status" value="1"/>
</dbReference>
<dbReference type="PROSITE" id="PS50893">
    <property type="entry name" value="ABC_TRANSPORTER_2"/>
    <property type="match status" value="1"/>
</dbReference>
<evidence type="ECO:0000256" key="3">
    <source>
        <dbReference type="ARBA" id="ARBA00022741"/>
    </source>
</evidence>
<dbReference type="CDD" id="cd03224">
    <property type="entry name" value="ABC_TM1139_LivF_branched"/>
    <property type="match status" value="1"/>
</dbReference>
<evidence type="ECO:0000256" key="2">
    <source>
        <dbReference type="ARBA" id="ARBA00022448"/>
    </source>
</evidence>
<evidence type="ECO:0000259" key="6">
    <source>
        <dbReference type="PROSITE" id="PS50893"/>
    </source>
</evidence>
<gene>
    <name evidence="7" type="ORF">UFOPK1852_00253</name>
</gene>
<keyword evidence="3" id="KW-0547">Nucleotide-binding</keyword>